<dbReference type="RefSeq" id="WP_081199216.1">
    <property type="nucleotide sequence ID" value="NZ_FOCZ01000001.1"/>
</dbReference>
<dbReference type="STRING" id="354355.SAMN05660816_00350"/>
<evidence type="ECO:0000313" key="2">
    <source>
        <dbReference type="EMBL" id="OQP50798.1"/>
    </source>
</evidence>
<evidence type="ECO:0000313" key="3">
    <source>
        <dbReference type="Proteomes" id="UP000192610"/>
    </source>
</evidence>
<dbReference type="InterPro" id="IPR034660">
    <property type="entry name" value="DinB/YfiT-like"/>
</dbReference>
<dbReference type="SUPFAM" id="SSF109854">
    <property type="entry name" value="DinB/YfiT-like putative metalloenzymes"/>
    <property type="match status" value="1"/>
</dbReference>
<dbReference type="EMBL" id="LVXG01000012">
    <property type="protein sequence ID" value="OQP50798.1"/>
    <property type="molecule type" value="Genomic_DNA"/>
</dbReference>
<protein>
    <recommendedName>
        <fullName evidence="1">DinB-like domain-containing protein</fullName>
    </recommendedName>
</protein>
<sequence length="187" mass="22304">MKTEVINIIEAELMQTFEELFKWFYIDKELLNYAPNNKGWSIRKILEHISLTNQYLLMLISKGTRKALERSKKEDYAERVVDYDLDWQRMKIIGEHNSFVWNRPGHMEPRGKMRLAAIQQELESQLQQCRILLRKMPHGEGALYKIMMSVNNLGKIDVYHHIYFLVQHAKRHLTQIEQVETEFNLGV</sequence>
<gene>
    <name evidence="2" type="ORF">A4H97_02955</name>
</gene>
<dbReference type="InterPro" id="IPR024775">
    <property type="entry name" value="DinB-like"/>
</dbReference>
<proteinExistence type="predicted"/>
<name>A0A1V9EXF2_9BACT</name>
<dbReference type="Gene3D" id="1.20.120.450">
    <property type="entry name" value="dinb family like domain"/>
    <property type="match status" value="1"/>
</dbReference>
<dbReference type="Pfam" id="PF12867">
    <property type="entry name" value="DinB_2"/>
    <property type="match status" value="1"/>
</dbReference>
<feature type="domain" description="DinB-like" evidence="1">
    <location>
        <begin position="20"/>
        <end position="176"/>
    </location>
</feature>
<keyword evidence="3" id="KW-1185">Reference proteome</keyword>
<dbReference type="Proteomes" id="UP000192610">
    <property type="component" value="Unassembled WGS sequence"/>
</dbReference>
<evidence type="ECO:0000259" key="1">
    <source>
        <dbReference type="Pfam" id="PF12867"/>
    </source>
</evidence>
<accession>A0A1V9EXF2</accession>
<comment type="caution">
    <text evidence="2">The sequence shown here is derived from an EMBL/GenBank/DDBJ whole genome shotgun (WGS) entry which is preliminary data.</text>
</comment>
<dbReference type="OrthoDB" id="679284at2"/>
<organism evidence="2 3">
    <name type="scientific">Niastella yeongjuensis</name>
    <dbReference type="NCBI Taxonomy" id="354355"/>
    <lineage>
        <taxon>Bacteria</taxon>
        <taxon>Pseudomonadati</taxon>
        <taxon>Bacteroidota</taxon>
        <taxon>Chitinophagia</taxon>
        <taxon>Chitinophagales</taxon>
        <taxon>Chitinophagaceae</taxon>
        <taxon>Niastella</taxon>
    </lineage>
</organism>
<reference evidence="3" key="1">
    <citation type="submission" date="2016-04" db="EMBL/GenBank/DDBJ databases">
        <authorList>
            <person name="Chen L."/>
            <person name="Zhuang W."/>
            <person name="Wang G."/>
        </authorList>
    </citation>
    <scope>NUCLEOTIDE SEQUENCE [LARGE SCALE GENOMIC DNA]</scope>
    <source>
        <strain evidence="3">17621</strain>
    </source>
</reference>
<dbReference type="AlphaFoldDB" id="A0A1V9EXF2"/>